<proteinExistence type="predicted"/>
<gene>
    <name evidence="3" type="ORF">BQ4739_LOCUS2056</name>
</gene>
<sequence length="111" mass="11849">MSSEVTHDTAPAGAPGDAAAQTQDKQKDQRVMYSACPNLGAFRWLFMSNKQARVGTGRYAPRALGILSGVMLLAAVPAGLLSLLLAPWLADRYPALQDYLPMLLKGHAHSA</sequence>
<dbReference type="EMBL" id="FNXT01000153">
    <property type="protein sequence ID" value="SZX61542.1"/>
    <property type="molecule type" value="Genomic_DNA"/>
</dbReference>
<keyword evidence="2" id="KW-1133">Transmembrane helix</keyword>
<evidence type="ECO:0000256" key="2">
    <source>
        <dbReference type="SAM" id="Phobius"/>
    </source>
</evidence>
<reference evidence="3 4" key="1">
    <citation type="submission" date="2016-10" db="EMBL/GenBank/DDBJ databases">
        <authorList>
            <person name="Cai Z."/>
        </authorList>
    </citation>
    <scope>NUCLEOTIDE SEQUENCE [LARGE SCALE GENOMIC DNA]</scope>
</reference>
<evidence type="ECO:0000313" key="4">
    <source>
        <dbReference type="Proteomes" id="UP000256970"/>
    </source>
</evidence>
<evidence type="ECO:0000256" key="1">
    <source>
        <dbReference type="SAM" id="MobiDB-lite"/>
    </source>
</evidence>
<accession>A0A383V9U4</accession>
<keyword evidence="4" id="KW-1185">Reference proteome</keyword>
<keyword evidence="2" id="KW-0812">Transmembrane</keyword>
<evidence type="ECO:0000313" key="3">
    <source>
        <dbReference type="EMBL" id="SZX61542.1"/>
    </source>
</evidence>
<name>A0A383V9U4_TETOB</name>
<keyword evidence="2" id="KW-0472">Membrane</keyword>
<feature type="transmembrane region" description="Helical" evidence="2">
    <location>
        <begin position="63"/>
        <end position="90"/>
    </location>
</feature>
<feature type="compositionally biased region" description="Low complexity" evidence="1">
    <location>
        <begin position="8"/>
        <end position="23"/>
    </location>
</feature>
<protein>
    <submittedName>
        <fullName evidence="3">Uncharacterized protein</fullName>
    </submittedName>
</protein>
<dbReference type="Proteomes" id="UP000256970">
    <property type="component" value="Unassembled WGS sequence"/>
</dbReference>
<feature type="region of interest" description="Disordered" evidence="1">
    <location>
        <begin position="1"/>
        <end position="29"/>
    </location>
</feature>
<dbReference type="AlphaFoldDB" id="A0A383V9U4"/>
<organism evidence="3 4">
    <name type="scientific">Tetradesmus obliquus</name>
    <name type="common">Green alga</name>
    <name type="synonym">Acutodesmus obliquus</name>
    <dbReference type="NCBI Taxonomy" id="3088"/>
    <lineage>
        <taxon>Eukaryota</taxon>
        <taxon>Viridiplantae</taxon>
        <taxon>Chlorophyta</taxon>
        <taxon>core chlorophytes</taxon>
        <taxon>Chlorophyceae</taxon>
        <taxon>CS clade</taxon>
        <taxon>Sphaeropleales</taxon>
        <taxon>Scenedesmaceae</taxon>
        <taxon>Tetradesmus</taxon>
    </lineage>
</organism>